<protein>
    <recommendedName>
        <fullName evidence="5">HTH tetR-type domain-containing protein</fullName>
    </recommendedName>
</protein>
<organism evidence="6 7">
    <name type="scientific">Dactylosporangium sucinum</name>
    <dbReference type="NCBI Taxonomy" id="1424081"/>
    <lineage>
        <taxon>Bacteria</taxon>
        <taxon>Bacillati</taxon>
        <taxon>Actinomycetota</taxon>
        <taxon>Actinomycetes</taxon>
        <taxon>Micromonosporales</taxon>
        <taxon>Micromonosporaceae</taxon>
        <taxon>Dactylosporangium</taxon>
    </lineage>
</organism>
<name>A0A917U5H6_9ACTN</name>
<dbReference type="PROSITE" id="PS50977">
    <property type="entry name" value="HTH_TETR_2"/>
    <property type="match status" value="1"/>
</dbReference>
<dbReference type="PRINTS" id="PR00455">
    <property type="entry name" value="HTHTETR"/>
</dbReference>
<sequence length="194" mass="21312">MPTEVPTRIMEATRACLLAEGYANLSTRTVARTAGVPVSQIHYHFGSKQNMVLAMLAHENQRLVARQRQMYATQVPLSKRYWQACDFLDVDVSSGYVRILQEAIAAGWTERAVADQVLGMLRGWTDVLTAVAREAEERFGSLGPFTAEDVATLVGAAFLGGEALILLGDPDWSGRVRVALRRFGDLIEGMEGRA</sequence>
<feature type="DNA-binding region" description="H-T-H motif" evidence="4">
    <location>
        <begin position="26"/>
        <end position="45"/>
    </location>
</feature>
<evidence type="ECO:0000313" key="7">
    <source>
        <dbReference type="Proteomes" id="UP000642070"/>
    </source>
</evidence>
<evidence type="ECO:0000256" key="4">
    <source>
        <dbReference type="PROSITE-ProRule" id="PRU00335"/>
    </source>
</evidence>
<dbReference type="InterPro" id="IPR050109">
    <property type="entry name" value="HTH-type_TetR-like_transc_reg"/>
</dbReference>
<dbReference type="Gene3D" id="1.10.357.10">
    <property type="entry name" value="Tetracycline Repressor, domain 2"/>
    <property type="match status" value="1"/>
</dbReference>
<dbReference type="AlphaFoldDB" id="A0A917U5H6"/>
<keyword evidence="7" id="KW-1185">Reference proteome</keyword>
<dbReference type="Pfam" id="PF00440">
    <property type="entry name" value="TetR_N"/>
    <property type="match status" value="1"/>
</dbReference>
<dbReference type="RefSeq" id="WP_229836037.1">
    <property type="nucleotide sequence ID" value="NZ_BMPI01000037.1"/>
</dbReference>
<evidence type="ECO:0000313" key="6">
    <source>
        <dbReference type="EMBL" id="GGM55024.1"/>
    </source>
</evidence>
<keyword evidence="2 4" id="KW-0238">DNA-binding</keyword>
<keyword evidence="1" id="KW-0805">Transcription regulation</keyword>
<comment type="caution">
    <text evidence="6">The sequence shown here is derived from an EMBL/GenBank/DDBJ whole genome shotgun (WGS) entry which is preliminary data.</text>
</comment>
<dbReference type="EMBL" id="BMPI01000037">
    <property type="protein sequence ID" value="GGM55024.1"/>
    <property type="molecule type" value="Genomic_DNA"/>
</dbReference>
<gene>
    <name evidence="6" type="ORF">GCM10007977_065890</name>
</gene>
<dbReference type="Proteomes" id="UP000642070">
    <property type="component" value="Unassembled WGS sequence"/>
</dbReference>
<evidence type="ECO:0000256" key="3">
    <source>
        <dbReference type="ARBA" id="ARBA00023163"/>
    </source>
</evidence>
<dbReference type="PANTHER" id="PTHR30055:SF234">
    <property type="entry name" value="HTH-TYPE TRANSCRIPTIONAL REGULATOR BETI"/>
    <property type="match status" value="1"/>
</dbReference>
<dbReference type="PANTHER" id="PTHR30055">
    <property type="entry name" value="HTH-TYPE TRANSCRIPTIONAL REGULATOR RUTR"/>
    <property type="match status" value="1"/>
</dbReference>
<dbReference type="InterPro" id="IPR009057">
    <property type="entry name" value="Homeodomain-like_sf"/>
</dbReference>
<accession>A0A917U5H6</accession>
<dbReference type="GO" id="GO:0003700">
    <property type="term" value="F:DNA-binding transcription factor activity"/>
    <property type="evidence" value="ECO:0007669"/>
    <property type="project" value="TreeGrafter"/>
</dbReference>
<reference evidence="6" key="2">
    <citation type="submission" date="2020-09" db="EMBL/GenBank/DDBJ databases">
        <authorList>
            <person name="Sun Q."/>
            <person name="Ohkuma M."/>
        </authorList>
    </citation>
    <scope>NUCLEOTIDE SEQUENCE</scope>
    <source>
        <strain evidence="6">JCM 19831</strain>
    </source>
</reference>
<reference evidence="6" key="1">
    <citation type="journal article" date="2014" name="Int. J. Syst. Evol. Microbiol.">
        <title>Complete genome sequence of Corynebacterium casei LMG S-19264T (=DSM 44701T), isolated from a smear-ripened cheese.</title>
        <authorList>
            <consortium name="US DOE Joint Genome Institute (JGI-PGF)"/>
            <person name="Walter F."/>
            <person name="Albersmeier A."/>
            <person name="Kalinowski J."/>
            <person name="Ruckert C."/>
        </authorList>
    </citation>
    <scope>NUCLEOTIDE SEQUENCE</scope>
    <source>
        <strain evidence="6">JCM 19831</strain>
    </source>
</reference>
<evidence type="ECO:0000259" key="5">
    <source>
        <dbReference type="PROSITE" id="PS50977"/>
    </source>
</evidence>
<dbReference type="GO" id="GO:0000976">
    <property type="term" value="F:transcription cis-regulatory region binding"/>
    <property type="evidence" value="ECO:0007669"/>
    <property type="project" value="TreeGrafter"/>
</dbReference>
<feature type="domain" description="HTH tetR-type" evidence="5">
    <location>
        <begin position="3"/>
        <end position="63"/>
    </location>
</feature>
<evidence type="ECO:0000256" key="2">
    <source>
        <dbReference type="ARBA" id="ARBA00023125"/>
    </source>
</evidence>
<dbReference type="InterPro" id="IPR001647">
    <property type="entry name" value="HTH_TetR"/>
</dbReference>
<proteinExistence type="predicted"/>
<dbReference type="SUPFAM" id="SSF46689">
    <property type="entry name" value="Homeodomain-like"/>
    <property type="match status" value="1"/>
</dbReference>
<evidence type="ECO:0000256" key="1">
    <source>
        <dbReference type="ARBA" id="ARBA00023015"/>
    </source>
</evidence>
<keyword evidence="3" id="KW-0804">Transcription</keyword>